<evidence type="ECO:0000313" key="6">
    <source>
        <dbReference type="EMBL" id="EPR36287.1"/>
    </source>
</evidence>
<keyword evidence="4" id="KW-0592">Phosphate transport</keyword>
<dbReference type="PANTHER" id="PTHR30570">
    <property type="entry name" value="PERIPLASMIC PHOSPHATE BINDING COMPONENT OF PHOSPHATE ABC TRANSPORTER"/>
    <property type="match status" value="1"/>
</dbReference>
<evidence type="ECO:0000256" key="1">
    <source>
        <dbReference type="ARBA" id="ARBA00008725"/>
    </source>
</evidence>
<dbReference type="RefSeq" id="WP_020885701.1">
    <property type="nucleotide sequence ID" value="NZ_ATHI01000001.1"/>
</dbReference>
<dbReference type="InterPro" id="IPR024370">
    <property type="entry name" value="PBP_domain"/>
</dbReference>
<comment type="similarity">
    <text evidence="1 4">Belongs to the PstS family.</text>
</comment>
<dbReference type="SUPFAM" id="SSF53850">
    <property type="entry name" value="Periplasmic binding protein-like II"/>
    <property type="match status" value="1"/>
</dbReference>
<dbReference type="Gene3D" id="3.40.190.10">
    <property type="entry name" value="Periplasmic binding protein-like II"/>
    <property type="match status" value="2"/>
</dbReference>
<keyword evidence="3 4" id="KW-0732">Signal</keyword>
<dbReference type="Proteomes" id="UP000014975">
    <property type="component" value="Unassembled WGS sequence"/>
</dbReference>
<keyword evidence="7" id="KW-1185">Reference proteome</keyword>
<evidence type="ECO:0000256" key="2">
    <source>
        <dbReference type="ARBA" id="ARBA00022448"/>
    </source>
</evidence>
<evidence type="ECO:0000256" key="3">
    <source>
        <dbReference type="ARBA" id="ARBA00022729"/>
    </source>
</evidence>
<feature type="domain" description="PBP" evidence="5">
    <location>
        <begin position="23"/>
        <end position="253"/>
    </location>
</feature>
<gene>
    <name evidence="6" type="ORF">dsat_1815</name>
</gene>
<protein>
    <recommendedName>
        <fullName evidence="4">Phosphate-binding protein</fullName>
    </recommendedName>
</protein>
<dbReference type="InterPro" id="IPR011862">
    <property type="entry name" value="Phos-bd"/>
</dbReference>
<dbReference type="AlphaFoldDB" id="S7TGF5"/>
<keyword evidence="2 4" id="KW-0813">Transport</keyword>
<accession>S7TGF5</accession>
<dbReference type="EMBL" id="ATHI01000001">
    <property type="protein sequence ID" value="EPR36287.1"/>
    <property type="molecule type" value="Genomic_DNA"/>
</dbReference>
<feature type="signal peptide" evidence="4">
    <location>
        <begin position="1"/>
        <end position="22"/>
    </location>
</feature>
<dbReference type="NCBIfam" id="TIGR02136">
    <property type="entry name" value="ptsS_2"/>
    <property type="match status" value="1"/>
</dbReference>
<comment type="function">
    <text evidence="4">Involved in the system for phosphate transport across the cytoplasmic membrane.</text>
</comment>
<dbReference type="eggNOG" id="COG0226">
    <property type="taxonomic scope" value="Bacteria"/>
</dbReference>
<name>S7TGF5_9BACT</name>
<reference evidence="6 7" key="1">
    <citation type="journal article" date="2013" name="Genome Announc.">
        <title>Draft genome sequences for three mercury-methylating, sulfate-reducing bacteria.</title>
        <authorList>
            <person name="Brown S.D."/>
            <person name="Hurt R.A.Jr."/>
            <person name="Gilmour C.C."/>
            <person name="Elias D.A."/>
        </authorList>
    </citation>
    <scope>NUCLEOTIDE SEQUENCE [LARGE SCALE GENOMIC DNA]</scope>
    <source>
        <strain evidence="6 7">DSM 16529</strain>
    </source>
</reference>
<comment type="caution">
    <text evidence="6">The sequence shown here is derived from an EMBL/GenBank/DDBJ whole genome shotgun (WGS) entry which is preliminary data.</text>
</comment>
<dbReference type="STRING" id="1121439.dsat_1815"/>
<dbReference type="PATRIC" id="fig|1121439.3.peg.198"/>
<evidence type="ECO:0000313" key="7">
    <source>
        <dbReference type="Proteomes" id="UP000014975"/>
    </source>
</evidence>
<proteinExistence type="inferred from homology"/>
<dbReference type="Pfam" id="PF12849">
    <property type="entry name" value="PBP_like_2"/>
    <property type="match status" value="1"/>
</dbReference>
<organism evidence="6 7">
    <name type="scientific">Alkalidesulfovibrio alkalitolerans DSM 16529</name>
    <dbReference type="NCBI Taxonomy" id="1121439"/>
    <lineage>
        <taxon>Bacteria</taxon>
        <taxon>Pseudomonadati</taxon>
        <taxon>Thermodesulfobacteriota</taxon>
        <taxon>Desulfovibrionia</taxon>
        <taxon>Desulfovibrionales</taxon>
        <taxon>Desulfovibrionaceae</taxon>
        <taxon>Alkalidesulfovibrio</taxon>
    </lineage>
</organism>
<dbReference type="GO" id="GO:0042301">
    <property type="term" value="F:phosphate ion binding"/>
    <property type="evidence" value="ECO:0007669"/>
    <property type="project" value="UniProtKB-UniRule"/>
</dbReference>
<evidence type="ECO:0000259" key="5">
    <source>
        <dbReference type="Pfam" id="PF12849"/>
    </source>
</evidence>
<dbReference type="PANTHER" id="PTHR30570:SF1">
    <property type="entry name" value="PHOSPHATE-BINDING PROTEIN PSTS"/>
    <property type="match status" value="1"/>
</dbReference>
<evidence type="ECO:0000256" key="4">
    <source>
        <dbReference type="RuleBase" id="RU367119"/>
    </source>
</evidence>
<dbReference type="InterPro" id="IPR050811">
    <property type="entry name" value="Phosphate_ABC_transporter"/>
</dbReference>
<feature type="chain" id="PRO_5027136767" description="Phosphate-binding protein" evidence="4">
    <location>
        <begin position="23"/>
        <end position="269"/>
    </location>
</feature>
<dbReference type="GO" id="GO:0006817">
    <property type="term" value="P:phosphate ion transport"/>
    <property type="evidence" value="ECO:0007669"/>
    <property type="project" value="UniProtKB-UniRule"/>
</dbReference>
<dbReference type="CDD" id="cd13653">
    <property type="entry name" value="PBP2_phosphate_like_1"/>
    <property type="match status" value="1"/>
</dbReference>
<dbReference type="OrthoDB" id="9783488at2"/>
<sequence>MKIRIGLLASLLTLALCGSAWANTITIKGSTTVLPIMQLAVEGFMAENPGVRIDLSGGGSGEGIKAIIDSTTDLAMSSRSIKENEIDLAKTRGVTPKEFVVAKDAVAAIVHPSSKIENLTVEQLQGIFSGKITDWKDVGGDAGRIAVISRDSSSGTFETWQHFILQKEKVSPTALMQASSGAVLQSVAGNRFAISYDGLGYVNDSVRALKVNGVTPSAATALDGSYPVSRDLYLYTNGEPTGVLKKFVDYLLGPKGKLFVKEAGFVPLP</sequence>